<dbReference type="AlphaFoldDB" id="A0A8H6VUW7"/>
<dbReference type="Proteomes" id="UP000636479">
    <property type="component" value="Unassembled WGS sequence"/>
</dbReference>
<comment type="caution">
    <text evidence="2">The sequence shown here is derived from an EMBL/GenBank/DDBJ whole genome shotgun (WGS) entry which is preliminary data.</text>
</comment>
<gene>
    <name evidence="2" type="ORF">MIND_01183600</name>
</gene>
<feature type="region of interest" description="Disordered" evidence="1">
    <location>
        <begin position="526"/>
        <end position="584"/>
    </location>
</feature>
<dbReference type="RefSeq" id="XP_037215274.1">
    <property type="nucleotide sequence ID" value="XM_037368348.1"/>
</dbReference>
<feature type="region of interest" description="Disordered" evidence="1">
    <location>
        <begin position="281"/>
        <end position="351"/>
    </location>
</feature>
<feature type="region of interest" description="Disordered" evidence="1">
    <location>
        <begin position="122"/>
        <end position="181"/>
    </location>
</feature>
<feature type="compositionally biased region" description="Low complexity" evidence="1">
    <location>
        <begin position="251"/>
        <end position="267"/>
    </location>
</feature>
<name>A0A8H6VUW7_9AGAR</name>
<feature type="compositionally biased region" description="Low complexity" evidence="1">
    <location>
        <begin position="538"/>
        <end position="549"/>
    </location>
</feature>
<feature type="compositionally biased region" description="Basic residues" evidence="1">
    <location>
        <begin position="322"/>
        <end position="337"/>
    </location>
</feature>
<feature type="compositionally biased region" description="Acidic residues" evidence="1">
    <location>
        <begin position="550"/>
        <end position="584"/>
    </location>
</feature>
<evidence type="ECO:0000313" key="3">
    <source>
        <dbReference type="Proteomes" id="UP000636479"/>
    </source>
</evidence>
<protein>
    <submittedName>
        <fullName evidence="2">Uncharacterized protein</fullName>
    </submittedName>
</protein>
<evidence type="ECO:0000313" key="2">
    <source>
        <dbReference type="EMBL" id="KAF7292846.1"/>
    </source>
</evidence>
<proteinExistence type="predicted"/>
<keyword evidence="3" id="KW-1185">Reference proteome</keyword>
<feature type="compositionally biased region" description="Polar residues" evidence="1">
    <location>
        <begin position="122"/>
        <end position="147"/>
    </location>
</feature>
<accession>A0A8H6VUW7</accession>
<evidence type="ECO:0000256" key="1">
    <source>
        <dbReference type="SAM" id="MobiDB-lite"/>
    </source>
</evidence>
<sequence>MELDVDREGCVQAATKTLQDTQCPEILIFDEHGENHRLYEPGLESMSTALPALPYPSTQESATLNEYAFIQPPSYARTIYCKEKQIFGSDRALVGRQLAADAWAEHRLLAERRLGFRVATNTVNPTTARGQLPPQSSKQQTNEQPASQEGLKGFQHEQTPDESPQDSLIAAPGPSNLDVVSVNRTNEDGEESAGAKQISSSPATIAIQTLPVVCPVPDASATEATGKTPSRKRVRSIQPVMPGMTTRRRAAAAAAAAASANPSSSTLTSTLAPILLPETTVQRKQHSVDSADEEIQATAKRKKPNDVADNGTVGPSVTQSKSKGKKKATKRSKKRSGKTGESSSKSVISADDQDAADALTALSRSHITDNNCAGPSGFTEKPVAIDSNAIGDIILEDANGKEENVLKVEEDVALALDTNDEPSIIATGGSVGNIGTTSDPDTLFTASTEISIDDDSNRIDVGVDIPQEAGSVEDSLPQIEEVVAPESNIELAIDSSILAAGGLLTENSGFESNPSFAALVNEPFEDSNTINDDEKQPTTEPLTTTMGETLDSDQDATWEWDEDDSNGDVDAEGEPDSDVEMDVV</sequence>
<organism evidence="2 3">
    <name type="scientific">Mycena indigotica</name>
    <dbReference type="NCBI Taxonomy" id="2126181"/>
    <lineage>
        <taxon>Eukaryota</taxon>
        <taxon>Fungi</taxon>
        <taxon>Dikarya</taxon>
        <taxon>Basidiomycota</taxon>
        <taxon>Agaricomycotina</taxon>
        <taxon>Agaricomycetes</taxon>
        <taxon>Agaricomycetidae</taxon>
        <taxon>Agaricales</taxon>
        <taxon>Marasmiineae</taxon>
        <taxon>Mycenaceae</taxon>
        <taxon>Mycena</taxon>
    </lineage>
</organism>
<feature type="region of interest" description="Disordered" evidence="1">
    <location>
        <begin position="246"/>
        <end position="267"/>
    </location>
</feature>
<dbReference type="GeneID" id="59350864"/>
<reference evidence="2" key="1">
    <citation type="submission" date="2020-05" db="EMBL/GenBank/DDBJ databases">
        <title>Mycena genomes resolve the evolution of fungal bioluminescence.</title>
        <authorList>
            <person name="Tsai I.J."/>
        </authorList>
    </citation>
    <scope>NUCLEOTIDE SEQUENCE</scope>
    <source>
        <strain evidence="2">171206Taipei</strain>
    </source>
</reference>
<dbReference type="EMBL" id="JACAZF010000011">
    <property type="protein sequence ID" value="KAF7292846.1"/>
    <property type="molecule type" value="Genomic_DNA"/>
</dbReference>